<dbReference type="OrthoDB" id="414698at2759"/>
<dbReference type="InterPro" id="IPR010323">
    <property type="entry name" value="DUF924"/>
</dbReference>
<dbReference type="Proteomes" id="UP000664534">
    <property type="component" value="Unassembled WGS sequence"/>
</dbReference>
<name>A0A8H3IGT5_9LECA</name>
<dbReference type="Pfam" id="PF06041">
    <property type="entry name" value="DUF924"/>
    <property type="match status" value="1"/>
</dbReference>
<evidence type="ECO:0008006" key="3">
    <source>
        <dbReference type="Google" id="ProtNLM"/>
    </source>
</evidence>
<keyword evidence="2" id="KW-1185">Reference proteome</keyword>
<comment type="caution">
    <text evidence="1">The sequence shown here is derived from an EMBL/GenBank/DDBJ whole genome shotgun (WGS) entry which is preliminary data.</text>
</comment>
<gene>
    <name evidence="1" type="ORF">IMSHALPRED_000917</name>
</gene>
<dbReference type="InterPro" id="IPR011990">
    <property type="entry name" value="TPR-like_helical_dom_sf"/>
</dbReference>
<evidence type="ECO:0000313" key="2">
    <source>
        <dbReference type="Proteomes" id="UP000664534"/>
    </source>
</evidence>
<dbReference type="AlphaFoldDB" id="A0A8H3IGT5"/>
<evidence type="ECO:0000313" key="1">
    <source>
        <dbReference type="EMBL" id="CAF9913119.1"/>
    </source>
</evidence>
<dbReference type="SUPFAM" id="SSF48452">
    <property type="entry name" value="TPR-like"/>
    <property type="match status" value="1"/>
</dbReference>
<protein>
    <recommendedName>
        <fullName evidence="3">DUF924 domain-containing protein</fullName>
    </recommendedName>
</protein>
<dbReference type="EMBL" id="CAJPDT010000011">
    <property type="protein sequence ID" value="CAF9913119.1"/>
    <property type="molecule type" value="Genomic_DNA"/>
</dbReference>
<proteinExistence type="predicted"/>
<sequence length="197" mass="22461">MATDSNIDRIVSFWFDPRYPYRRWFIKSPALDAEIKSEFGPLVLAARTTKTLDHWAQSPGGCLALLLLLDQFPRNIFRDSADAYLSDQKALTTATQAIAQGFDRAVPLLQQAFFYLPFEHEEQLLSQITSVSLFEGLAARCEAGAQEKQFADKCVEYAIRHRDVIAKFGQFPHRNLVLQRRSTAEELEFLKTNPLGF</sequence>
<dbReference type="Gene3D" id="1.25.40.10">
    <property type="entry name" value="Tetratricopeptide repeat domain"/>
    <property type="match status" value="1"/>
</dbReference>
<reference evidence="1" key="1">
    <citation type="submission" date="2021-03" db="EMBL/GenBank/DDBJ databases">
        <authorList>
            <person name="Tagirdzhanova G."/>
        </authorList>
    </citation>
    <scope>NUCLEOTIDE SEQUENCE</scope>
</reference>
<dbReference type="Gene3D" id="1.20.58.320">
    <property type="entry name" value="TPR-like"/>
    <property type="match status" value="1"/>
</dbReference>
<accession>A0A8H3IGT5</accession>
<organism evidence="1 2">
    <name type="scientific">Imshaugia aleurites</name>
    <dbReference type="NCBI Taxonomy" id="172621"/>
    <lineage>
        <taxon>Eukaryota</taxon>
        <taxon>Fungi</taxon>
        <taxon>Dikarya</taxon>
        <taxon>Ascomycota</taxon>
        <taxon>Pezizomycotina</taxon>
        <taxon>Lecanoromycetes</taxon>
        <taxon>OSLEUM clade</taxon>
        <taxon>Lecanoromycetidae</taxon>
        <taxon>Lecanorales</taxon>
        <taxon>Lecanorineae</taxon>
        <taxon>Parmeliaceae</taxon>
        <taxon>Imshaugia</taxon>
    </lineage>
</organism>